<sequence>MSGEKGEKGEYDEDDFKKQMKQNDNVASDDDQYESKRKYRSQMIKSPVTRSQKKKQKQIKLEQKILNGISEIDSDEMLRLQIISASVGDIEQPLVSKLCKCVFSLRNKLIDGLKQLLITPEELSNKMSDEETYCNDQSLFAYPNLDGVGYIYAIGCHSGHYLLMKADLVAHSLSYADTQRDCSERSYILSQFCQFLHDAWAVGHGAGREFPWHWLFKDEGRQMAKMWYQPTQLRNFLLRHAKRLRNKFTSSKVSGMYALIALDYLMKDGCDEAHMPSVDLGDSLKQTILQRFYAGELDIINIDYKNERLQPNLLGQKEIQID</sequence>
<dbReference type="AlphaFoldDB" id="A0A5J4WWG9"/>
<proteinExistence type="predicted"/>
<protein>
    <submittedName>
        <fullName evidence="2">Uncharacterized protein</fullName>
    </submittedName>
</protein>
<name>A0A5J4WWG9_9EUKA</name>
<reference evidence="2 3" key="1">
    <citation type="submission" date="2019-03" db="EMBL/GenBank/DDBJ databases">
        <title>Single cell metagenomics reveals metabolic interactions within the superorganism composed of flagellate Streblomastix strix and complex community of Bacteroidetes bacteria on its surface.</title>
        <authorList>
            <person name="Treitli S.C."/>
            <person name="Kolisko M."/>
            <person name="Husnik F."/>
            <person name="Keeling P."/>
            <person name="Hampl V."/>
        </authorList>
    </citation>
    <scope>NUCLEOTIDE SEQUENCE [LARGE SCALE GENOMIC DNA]</scope>
    <source>
        <strain evidence="2">ST1C</strain>
    </source>
</reference>
<evidence type="ECO:0000313" key="3">
    <source>
        <dbReference type="Proteomes" id="UP000324800"/>
    </source>
</evidence>
<evidence type="ECO:0000256" key="1">
    <source>
        <dbReference type="SAM" id="MobiDB-lite"/>
    </source>
</evidence>
<dbReference type="Proteomes" id="UP000324800">
    <property type="component" value="Unassembled WGS sequence"/>
</dbReference>
<accession>A0A5J4WWG9</accession>
<feature type="region of interest" description="Disordered" evidence="1">
    <location>
        <begin position="1"/>
        <end position="56"/>
    </location>
</feature>
<gene>
    <name evidence="2" type="ORF">EZS28_005088</name>
</gene>
<comment type="caution">
    <text evidence="2">The sequence shown here is derived from an EMBL/GenBank/DDBJ whole genome shotgun (WGS) entry which is preliminary data.</text>
</comment>
<organism evidence="2 3">
    <name type="scientific">Streblomastix strix</name>
    <dbReference type="NCBI Taxonomy" id="222440"/>
    <lineage>
        <taxon>Eukaryota</taxon>
        <taxon>Metamonada</taxon>
        <taxon>Preaxostyla</taxon>
        <taxon>Oxymonadida</taxon>
        <taxon>Streblomastigidae</taxon>
        <taxon>Streblomastix</taxon>
    </lineage>
</organism>
<evidence type="ECO:0000313" key="2">
    <source>
        <dbReference type="EMBL" id="KAA6399384.1"/>
    </source>
</evidence>
<dbReference type="EMBL" id="SNRW01000765">
    <property type="protein sequence ID" value="KAA6399384.1"/>
    <property type="molecule type" value="Genomic_DNA"/>
</dbReference>